<proteinExistence type="predicted"/>
<dbReference type="GO" id="GO:0003677">
    <property type="term" value="F:DNA binding"/>
    <property type="evidence" value="ECO:0007669"/>
    <property type="project" value="UniProtKB-KW"/>
</dbReference>
<dbReference type="EMBL" id="JACBZS010000001">
    <property type="protein sequence ID" value="NYI72573.1"/>
    <property type="molecule type" value="Genomic_DNA"/>
</dbReference>
<accession>A0A7Z0IMF8</accession>
<dbReference type="PANTHER" id="PTHR30204:SF97">
    <property type="entry name" value="MERR FAMILY REGULATORY PROTEIN"/>
    <property type="match status" value="1"/>
</dbReference>
<dbReference type="RefSeq" id="WP_218843902.1">
    <property type="nucleotide sequence ID" value="NZ_JACBZS010000001.1"/>
</dbReference>
<dbReference type="InterPro" id="IPR047057">
    <property type="entry name" value="MerR_fam"/>
</dbReference>
<evidence type="ECO:0000259" key="3">
    <source>
        <dbReference type="PROSITE" id="PS50937"/>
    </source>
</evidence>
<dbReference type="Pfam" id="PF13411">
    <property type="entry name" value="MerR_1"/>
    <property type="match status" value="1"/>
</dbReference>
<dbReference type="AlphaFoldDB" id="A0A7Z0IMF8"/>
<dbReference type="PROSITE" id="PS50937">
    <property type="entry name" value="HTH_MERR_2"/>
    <property type="match status" value="1"/>
</dbReference>
<organism evidence="4 5">
    <name type="scientific">Naumannella cuiyingiana</name>
    <dbReference type="NCBI Taxonomy" id="1347891"/>
    <lineage>
        <taxon>Bacteria</taxon>
        <taxon>Bacillati</taxon>
        <taxon>Actinomycetota</taxon>
        <taxon>Actinomycetes</taxon>
        <taxon>Propionibacteriales</taxon>
        <taxon>Propionibacteriaceae</taxon>
        <taxon>Naumannella</taxon>
    </lineage>
</organism>
<gene>
    <name evidence="4" type="ORF">GGQ54_003133</name>
</gene>
<keyword evidence="1 4" id="KW-0238">DNA-binding</keyword>
<dbReference type="SUPFAM" id="SSF46955">
    <property type="entry name" value="Putative DNA-binding domain"/>
    <property type="match status" value="1"/>
</dbReference>
<dbReference type="InterPro" id="IPR000551">
    <property type="entry name" value="MerR-type_HTH_dom"/>
</dbReference>
<dbReference type="Proteomes" id="UP000527616">
    <property type="component" value="Unassembled WGS sequence"/>
</dbReference>
<dbReference type="SMART" id="SM00422">
    <property type="entry name" value="HTH_MERR"/>
    <property type="match status" value="1"/>
</dbReference>
<dbReference type="PRINTS" id="PR00040">
    <property type="entry name" value="HTHMERR"/>
</dbReference>
<evidence type="ECO:0000256" key="2">
    <source>
        <dbReference type="SAM" id="Coils"/>
    </source>
</evidence>
<sequence length="121" mass="13658">MTDRHERTITIGELAARTGLSVRAVRYYEQHGLLPAVRTSAGHRRFDPEAAETVRRIRLFLDAGLPLAIVARVLPCFEGGDRLASCVADYLDEHMDSLARRMEELDEQRGTLQRLQELVVA</sequence>
<feature type="coiled-coil region" evidence="2">
    <location>
        <begin position="88"/>
        <end position="118"/>
    </location>
</feature>
<keyword evidence="5" id="KW-1185">Reference proteome</keyword>
<evidence type="ECO:0000313" key="4">
    <source>
        <dbReference type="EMBL" id="NYI72573.1"/>
    </source>
</evidence>
<keyword evidence="2" id="KW-0175">Coiled coil</keyword>
<protein>
    <submittedName>
        <fullName evidence="4">DNA-binding transcriptional MerR regulator</fullName>
    </submittedName>
</protein>
<feature type="domain" description="HTH merR-type" evidence="3">
    <location>
        <begin position="8"/>
        <end position="76"/>
    </location>
</feature>
<evidence type="ECO:0000313" key="5">
    <source>
        <dbReference type="Proteomes" id="UP000527616"/>
    </source>
</evidence>
<comment type="caution">
    <text evidence="4">The sequence shown here is derived from an EMBL/GenBank/DDBJ whole genome shotgun (WGS) entry which is preliminary data.</text>
</comment>
<dbReference type="GO" id="GO:0003700">
    <property type="term" value="F:DNA-binding transcription factor activity"/>
    <property type="evidence" value="ECO:0007669"/>
    <property type="project" value="InterPro"/>
</dbReference>
<dbReference type="PANTHER" id="PTHR30204">
    <property type="entry name" value="REDOX-CYCLING DRUG-SENSING TRANSCRIPTIONAL ACTIVATOR SOXR"/>
    <property type="match status" value="1"/>
</dbReference>
<evidence type="ECO:0000256" key="1">
    <source>
        <dbReference type="ARBA" id="ARBA00023125"/>
    </source>
</evidence>
<name>A0A7Z0IMF8_9ACTN</name>
<dbReference type="Gene3D" id="1.10.1660.10">
    <property type="match status" value="1"/>
</dbReference>
<dbReference type="InterPro" id="IPR009061">
    <property type="entry name" value="DNA-bd_dom_put_sf"/>
</dbReference>
<reference evidence="4 5" key="1">
    <citation type="submission" date="2020-07" db="EMBL/GenBank/DDBJ databases">
        <title>Sequencing the genomes of 1000 actinobacteria strains.</title>
        <authorList>
            <person name="Klenk H.-P."/>
        </authorList>
    </citation>
    <scope>NUCLEOTIDE SEQUENCE [LARGE SCALE GENOMIC DNA]</scope>
    <source>
        <strain evidence="4 5">DSM 103164</strain>
    </source>
</reference>
<dbReference type="PROSITE" id="PS00552">
    <property type="entry name" value="HTH_MERR_1"/>
    <property type="match status" value="1"/>
</dbReference>